<keyword evidence="4 8" id="KW-0863">Zinc-finger</keyword>
<dbReference type="Pfam" id="PF05741">
    <property type="entry name" value="zf-nanos"/>
    <property type="match status" value="1"/>
</dbReference>
<keyword evidence="12" id="KW-1185">Reference proteome</keyword>
<evidence type="ECO:0000256" key="2">
    <source>
        <dbReference type="ARBA" id="ARBA00022490"/>
    </source>
</evidence>
<dbReference type="InterPro" id="IPR008705">
    <property type="entry name" value="Nanos/Xcar2"/>
</dbReference>
<evidence type="ECO:0000313" key="12">
    <source>
        <dbReference type="Proteomes" id="UP001230051"/>
    </source>
</evidence>
<comment type="caution">
    <text evidence="11">The sequence shown here is derived from an EMBL/GenBank/DDBJ whole genome shotgun (WGS) entry which is preliminary data.</text>
</comment>
<evidence type="ECO:0000256" key="1">
    <source>
        <dbReference type="ARBA" id="ARBA00004496"/>
    </source>
</evidence>
<feature type="compositionally biased region" description="Basic residues" evidence="9">
    <location>
        <begin position="136"/>
        <end position="152"/>
    </location>
</feature>
<keyword evidence="7 8" id="KW-0694">RNA-binding</keyword>
<sequence>MDRSVRYFDMWKDYLNLGAVVQDLQQSSGGTLAVGSDLAPGSPASTSASPSQSGCSERESRTESPSPAGSPSGSCCGFCKQNGETVQVYSSHCLRTDDGKVCCPVLRNYVCPLCKATGDRAHTRRYCPRQQGPHHGQSRAKGTHCNRPRLKH</sequence>
<comment type="subcellular location">
    <subcellularLocation>
        <location evidence="1">Cytoplasm</location>
    </subcellularLocation>
</comment>
<dbReference type="AlphaFoldDB" id="A0AAD8FNK7"/>
<keyword evidence="2" id="KW-0963">Cytoplasm</keyword>
<evidence type="ECO:0000256" key="7">
    <source>
        <dbReference type="ARBA" id="ARBA00022884"/>
    </source>
</evidence>
<dbReference type="InterPro" id="IPR024161">
    <property type="entry name" value="Znf_nanos-typ"/>
</dbReference>
<evidence type="ECO:0000256" key="3">
    <source>
        <dbReference type="ARBA" id="ARBA00022723"/>
    </source>
</evidence>
<dbReference type="GO" id="GO:0003723">
    <property type="term" value="F:RNA binding"/>
    <property type="evidence" value="ECO:0007669"/>
    <property type="project" value="UniProtKB-UniRule"/>
</dbReference>
<dbReference type="GO" id="GO:0006417">
    <property type="term" value="P:regulation of translation"/>
    <property type="evidence" value="ECO:0007669"/>
    <property type="project" value="UniProtKB-UniRule"/>
</dbReference>
<dbReference type="PANTHER" id="PTHR12887">
    <property type="entry name" value="NANOS PROTEIN"/>
    <property type="match status" value="1"/>
</dbReference>
<evidence type="ECO:0000259" key="10">
    <source>
        <dbReference type="PROSITE" id="PS51522"/>
    </source>
</evidence>
<feature type="compositionally biased region" description="Low complexity" evidence="9">
    <location>
        <begin position="39"/>
        <end position="55"/>
    </location>
</feature>
<evidence type="ECO:0000256" key="6">
    <source>
        <dbReference type="ARBA" id="ARBA00022845"/>
    </source>
</evidence>
<feature type="domain" description="Nanos-type" evidence="10">
    <location>
        <begin position="75"/>
        <end position="129"/>
    </location>
</feature>
<dbReference type="GO" id="GO:0005737">
    <property type="term" value="C:cytoplasm"/>
    <property type="evidence" value="ECO:0007669"/>
    <property type="project" value="UniProtKB-SubCell"/>
</dbReference>
<evidence type="ECO:0000256" key="5">
    <source>
        <dbReference type="ARBA" id="ARBA00022833"/>
    </source>
</evidence>
<accession>A0AAD8FNK7</accession>
<proteinExistence type="inferred from homology"/>
<protein>
    <recommendedName>
        <fullName evidence="10">Nanos-type domain-containing protein</fullName>
    </recommendedName>
</protein>
<dbReference type="Gene3D" id="4.10.60.30">
    <property type="entry name" value="Nanos, RNA-binding domain"/>
    <property type="match status" value="1"/>
</dbReference>
<feature type="region of interest" description="Disordered" evidence="9">
    <location>
        <begin position="32"/>
        <end position="73"/>
    </location>
</feature>
<dbReference type="GO" id="GO:0008270">
    <property type="term" value="F:zinc ion binding"/>
    <property type="evidence" value="ECO:0007669"/>
    <property type="project" value="UniProtKB-KW"/>
</dbReference>
<feature type="region of interest" description="Disordered" evidence="9">
    <location>
        <begin position="125"/>
        <end position="152"/>
    </location>
</feature>
<evidence type="ECO:0000256" key="4">
    <source>
        <dbReference type="ARBA" id="ARBA00022771"/>
    </source>
</evidence>
<evidence type="ECO:0000313" key="11">
    <source>
        <dbReference type="EMBL" id="KAK1150720.1"/>
    </source>
</evidence>
<name>A0AAD8FNK7_ACIOX</name>
<keyword evidence="6 8" id="KW-0810">Translation regulation</keyword>
<feature type="compositionally biased region" description="Low complexity" evidence="9">
    <location>
        <begin position="63"/>
        <end position="73"/>
    </location>
</feature>
<keyword evidence="3" id="KW-0479">Metal-binding</keyword>
<dbReference type="PROSITE" id="PS51522">
    <property type="entry name" value="ZF_NANOS"/>
    <property type="match status" value="1"/>
</dbReference>
<comment type="similarity">
    <text evidence="8">Belongs to the nanos family.</text>
</comment>
<organism evidence="11 12">
    <name type="scientific">Acipenser oxyrinchus oxyrinchus</name>
    <dbReference type="NCBI Taxonomy" id="40147"/>
    <lineage>
        <taxon>Eukaryota</taxon>
        <taxon>Metazoa</taxon>
        <taxon>Chordata</taxon>
        <taxon>Craniata</taxon>
        <taxon>Vertebrata</taxon>
        <taxon>Euteleostomi</taxon>
        <taxon>Actinopterygii</taxon>
        <taxon>Chondrostei</taxon>
        <taxon>Acipenseriformes</taxon>
        <taxon>Acipenseridae</taxon>
        <taxon>Acipenser</taxon>
    </lineage>
</organism>
<dbReference type="EMBL" id="JAGXEW010000056">
    <property type="protein sequence ID" value="KAK1150720.1"/>
    <property type="molecule type" value="Genomic_DNA"/>
</dbReference>
<evidence type="ECO:0000256" key="8">
    <source>
        <dbReference type="PROSITE-ProRule" id="PRU00855"/>
    </source>
</evidence>
<evidence type="ECO:0000256" key="9">
    <source>
        <dbReference type="SAM" id="MobiDB-lite"/>
    </source>
</evidence>
<dbReference type="Proteomes" id="UP001230051">
    <property type="component" value="Unassembled WGS sequence"/>
</dbReference>
<reference evidence="11" key="1">
    <citation type="submission" date="2022-02" db="EMBL/GenBank/DDBJ databases">
        <title>Atlantic sturgeon de novo genome assembly.</title>
        <authorList>
            <person name="Stock M."/>
            <person name="Klopp C."/>
            <person name="Guiguen Y."/>
            <person name="Cabau C."/>
            <person name="Parinello H."/>
            <person name="Santidrian Yebra-Pimentel E."/>
            <person name="Kuhl H."/>
            <person name="Dirks R.P."/>
            <person name="Guessner J."/>
            <person name="Wuertz S."/>
            <person name="Du K."/>
            <person name="Schartl M."/>
        </authorList>
    </citation>
    <scope>NUCLEOTIDE SEQUENCE</scope>
    <source>
        <strain evidence="11">STURGEONOMICS-FGT-2020</strain>
        <tissue evidence="11">Whole blood</tissue>
    </source>
</reference>
<gene>
    <name evidence="11" type="ORF">AOXY_G33434</name>
</gene>
<keyword evidence="5" id="KW-0862">Zinc</keyword>
<dbReference type="InterPro" id="IPR038129">
    <property type="entry name" value="Nanos_sf"/>
</dbReference>